<protein>
    <submittedName>
        <fullName evidence="3">Carbon-nitrogen hydrolase family protein</fullName>
    </submittedName>
</protein>
<sequence length="250" mass="27218">MQNLKIAVAQIPSLKGDVSANIKSHLLAIEKAAKAGVSYLVFPELSLTGYELELASELAFTIDDKRLLPLIESAIKYAICIAVGVPLFVNNAIHIAVIIISDLGDVNSYSKMHLHAGEETFIVEGTSHYLTKVQSSHGELNIANAICADIIHPIHAQTCYELGANIYMAGVLIGQRGYAADVRFLEGYSRDFNMLITMANHNQPTGAWLPIGKSAIWFAGKLLACANETEDALVVAEKRSRHWVGYVVEL</sequence>
<evidence type="ECO:0000256" key="1">
    <source>
        <dbReference type="ARBA" id="ARBA00022801"/>
    </source>
</evidence>
<proteinExistence type="predicted"/>
<dbReference type="SUPFAM" id="SSF56317">
    <property type="entry name" value="Carbon-nitrogen hydrolase"/>
    <property type="match status" value="1"/>
</dbReference>
<keyword evidence="4" id="KW-1185">Reference proteome</keyword>
<dbReference type="InterPro" id="IPR003010">
    <property type="entry name" value="C-N_Hydrolase"/>
</dbReference>
<comment type="caution">
    <text evidence="3">The sequence shown here is derived from an EMBL/GenBank/DDBJ whole genome shotgun (WGS) entry which is preliminary data.</text>
</comment>
<dbReference type="RefSeq" id="WP_341628607.1">
    <property type="nucleotide sequence ID" value="NZ_JBAKBA010000033.1"/>
</dbReference>
<evidence type="ECO:0000313" key="4">
    <source>
        <dbReference type="Proteomes" id="UP001366060"/>
    </source>
</evidence>
<dbReference type="PROSITE" id="PS50263">
    <property type="entry name" value="CN_HYDROLASE"/>
    <property type="match status" value="1"/>
</dbReference>
<evidence type="ECO:0000259" key="2">
    <source>
        <dbReference type="PROSITE" id="PS50263"/>
    </source>
</evidence>
<accession>A0ABU9HDY4</accession>
<dbReference type="EMBL" id="JBAKBA010000033">
    <property type="protein sequence ID" value="MEL0660122.1"/>
    <property type="molecule type" value="Genomic_DNA"/>
</dbReference>
<name>A0ABU9HDY4_9GAMM</name>
<dbReference type="InterPro" id="IPR036526">
    <property type="entry name" value="C-N_Hydrolase_sf"/>
</dbReference>
<evidence type="ECO:0000313" key="3">
    <source>
        <dbReference type="EMBL" id="MEL0660122.1"/>
    </source>
</evidence>
<keyword evidence="1 3" id="KW-0378">Hydrolase</keyword>
<gene>
    <name evidence="3" type="ORF">V6255_13350</name>
</gene>
<dbReference type="CDD" id="cd07197">
    <property type="entry name" value="nitrilase"/>
    <property type="match status" value="1"/>
</dbReference>
<dbReference type="Gene3D" id="3.60.110.10">
    <property type="entry name" value="Carbon-nitrogen hydrolase"/>
    <property type="match status" value="1"/>
</dbReference>
<dbReference type="PANTHER" id="PTHR43674">
    <property type="entry name" value="NITRILASE C965.09-RELATED"/>
    <property type="match status" value="1"/>
</dbReference>
<dbReference type="Proteomes" id="UP001366060">
    <property type="component" value="Unassembled WGS sequence"/>
</dbReference>
<dbReference type="Pfam" id="PF00795">
    <property type="entry name" value="CN_hydrolase"/>
    <property type="match status" value="1"/>
</dbReference>
<organism evidence="3 4">
    <name type="scientific">Psychromonas arctica</name>
    <dbReference type="NCBI Taxonomy" id="168275"/>
    <lineage>
        <taxon>Bacteria</taxon>
        <taxon>Pseudomonadati</taxon>
        <taxon>Pseudomonadota</taxon>
        <taxon>Gammaproteobacteria</taxon>
        <taxon>Alteromonadales</taxon>
        <taxon>Psychromonadaceae</taxon>
        <taxon>Psychromonas</taxon>
    </lineage>
</organism>
<dbReference type="InterPro" id="IPR050345">
    <property type="entry name" value="Aliph_Amidase/BUP"/>
</dbReference>
<feature type="domain" description="CN hydrolase" evidence="2">
    <location>
        <begin position="4"/>
        <end position="240"/>
    </location>
</feature>
<reference evidence="3 4" key="1">
    <citation type="submission" date="2024-02" db="EMBL/GenBank/DDBJ databases">
        <title>Bacteria isolated from the canopy kelp, Nereocystis luetkeana.</title>
        <authorList>
            <person name="Pfister C.A."/>
            <person name="Younker I.T."/>
            <person name="Light S.H."/>
        </authorList>
    </citation>
    <scope>NUCLEOTIDE SEQUENCE [LARGE SCALE GENOMIC DNA]</scope>
    <source>
        <strain evidence="3 4">TI.2.07</strain>
    </source>
</reference>
<dbReference type="GO" id="GO:0016787">
    <property type="term" value="F:hydrolase activity"/>
    <property type="evidence" value="ECO:0007669"/>
    <property type="project" value="UniProtKB-KW"/>
</dbReference>
<dbReference type="PANTHER" id="PTHR43674:SF2">
    <property type="entry name" value="BETA-UREIDOPROPIONASE"/>
    <property type="match status" value="1"/>
</dbReference>